<name>A1HP79_9FIRM</name>
<proteinExistence type="predicted"/>
<reference evidence="1 2" key="1">
    <citation type="submission" date="2007-01" db="EMBL/GenBank/DDBJ databases">
        <title>Annotation of the draft genome assembly of Thermosinus carboxydivorans Nor1.</title>
        <authorList>
            <consortium name="US DOE Joint Genome Institute (JGI-ORNL)"/>
            <person name="Larimer F."/>
            <person name="Land M."/>
            <person name="Hauser L."/>
        </authorList>
    </citation>
    <scope>NUCLEOTIDE SEQUENCE [LARGE SCALE GENOMIC DNA]</scope>
    <source>
        <strain evidence="1 2">Nor1</strain>
    </source>
</reference>
<evidence type="ECO:0000313" key="1">
    <source>
        <dbReference type="EMBL" id="EAX48266.1"/>
    </source>
</evidence>
<reference evidence="1 2" key="2">
    <citation type="submission" date="2007-01" db="EMBL/GenBank/DDBJ databases">
        <title>Sequencing of the draft genome and assembly of Thermosinus carboxydivorans Nor1.</title>
        <authorList>
            <consortium name="US DOE Joint Genome Institute (JGI-PGF)"/>
            <person name="Copeland A."/>
            <person name="Lucas S."/>
            <person name="Lapidus A."/>
            <person name="Barry K."/>
            <person name="Glavina del Rio T."/>
            <person name="Dalin E."/>
            <person name="Tice H."/>
            <person name="Bruce D."/>
            <person name="Pitluck S."/>
            <person name="Richardson P."/>
        </authorList>
    </citation>
    <scope>NUCLEOTIDE SEQUENCE [LARGE SCALE GENOMIC DNA]</scope>
    <source>
        <strain evidence="1 2">Nor1</strain>
    </source>
</reference>
<dbReference type="Proteomes" id="UP000005139">
    <property type="component" value="Unassembled WGS sequence"/>
</dbReference>
<gene>
    <name evidence="1" type="ORF">TcarDRAFT_1813</name>
</gene>
<dbReference type="AlphaFoldDB" id="A1HP79"/>
<keyword evidence="2" id="KW-1185">Reference proteome</keyword>
<organism evidence="1 2">
    <name type="scientific">Thermosinus carboxydivorans Nor1</name>
    <dbReference type="NCBI Taxonomy" id="401526"/>
    <lineage>
        <taxon>Bacteria</taxon>
        <taxon>Bacillati</taxon>
        <taxon>Bacillota</taxon>
        <taxon>Negativicutes</taxon>
        <taxon>Selenomonadales</taxon>
        <taxon>Sporomusaceae</taxon>
        <taxon>Thermosinus</taxon>
    </lineage>
</organism>
<evidence type="ECO:0000313" key="2">
    <source>
        <dbReference type="Proteomes" id="UP000005139"/>
    </source>
</evidence>
<dbReference type="EMBL" id="AAWL01000004">
    <property type="protein sequence ID" value="EAX48266.1"/>
    <property type="molecule type" value="Genomic_DNA"/>
</dbReference>
<comment type="caution">
    <text evidence="1">The sequence shown here is derived from an EMBL/GenBank/DDBJ whole genome shotgun (WGS) entry which is preliminary data.</text>
</comment>
<protein>
    <submittedName>
        <fullName evidence="1">Uncharacterized protein</fullName>
    </submittedName>
</protein>
<accession>A1HP79</accession>
<sequence>MADKRKRPPWDVPEIDDWNWDEEEAMRAGERQCVPFFGLGIGLGFILGNCRPRFACRPRYWWYGCRPYFWGGYSCRPYYWGYGCLPF</sequence>
<dbReference type="RefSeq" id="WP_007288920.1">
    <property type="nucleotide sequence ID" value="NZ_AAWL01000004.1"/>
</dbReference>